<name>A0ABR0S0M1_9EURO</name>
<feature type="compositionally biased region" description="Polar residues" evidence="1">
    <location>
        <begin position="128"/>
        <end position="139"/>
    </location>
</feature>
<evidence type="ECO:0000256" key="1">
    <source>
        <dbReference type="SAM" id="MobiDB-lite"/>
    </source>
</evidence>
<feature type="region of interest" description="Disordered" evidence="1">
    <location>
        <begin position="1"/>
        <end position="73"/>
    </location>
</feature>
<keyword evidence="4" id="KW-1185">Reference proteome</keyword>
<evidence type="ECO:0000313" key="3">
    <source>
        <dbReference type="EMBL" id="KAK5946207.1"/>
    </source>
</evidence>
<feature type="transmembrane region" description="Helical" evidence="2">
    <location>
        <begin position="640"/>
        <end position="661"/>
    </location>
</feature>
<dbReference type="Proteomes" id="UP001334248">
    <property type="component" value="Unassembled WGS sequence"/>
</dbReference>
<proteinExistence type="predicted"/>
<accession>A0ABR0S0M1</accession>
<feature type="region of interest" description="Disordered" evidence="1">
    <location>
        <begin position="105"/>
        <end position="144"/>
    </location>
</feature>
<keyword evidence="2" id="KW-1133">Transmembrane helix</keyword>
<gene>
    <name evidence="3" type="ORF">PMZ80_000348</name>
</gene>
<protein>
    <submittedName>
        <fullName evidence="3">Uncharacterized protein</fullName>
    </submittedName>
</protein>
<dbReference type="RefSeq" id="XP_064734297.1">
    <property type="nucleotide sequence ID" value="XM_064868800.1"/>
</dbReference>
<feature type="compositionally biased region" description="Polar residues" evidence="1">
    <location>
        <begin position="37"/>
        <end position="47"/>
    </location>
</feature>
<feature type="compositionally biased region" description="Basic and acidic residues" evidence="1">
    <location>
        <begin position="722"/>
        <end position="731"/>
    </location>
</feature>
<feature type="region of interest" description="Disordered" evidence="1">
    <location>
        <begin position="719"/>
        <end position="741"/>
    </location>
</feature>
<feature type="transmembrane region" description="Helical" evidence="2">
    <location>
        <begin position="178"/>
        <end position="198"/>
    </location>
</feature>
<evidence type="ECO:0000313" key="4">
    <source>
        <dbReference type="Proteomes" id="UP001334248"/>
    </source>
</evidence>
<sequence>MSQSSQKKAESLFLPPDSPLFSSEDDQDTPKRGRQKPWTSLDAQYQQVPPEDQDIAEHEEGQEHPRIEELELDRVPRQTASIVTIKRVPVASRAYLSLAASAAESSTSVGNQSQASADQHVTGGTARSGISPSPQSSRCSLEDDTYQQTTSQVDLLAHEHGIAGCPTQRDLVQRRSKLALKSILGVSALLAAVCTAFYTTAVEALVSPKLKFGKNETLTMFGDVKASYANAVFLADSCQTPLSDMDPIEAGNTCLQIEYAGNSFHNLNTWLATWDERRGANTGADTSSDRPPPVAMLYENTTVHGQWIWPSGDNIRSDLQKHERLVQNISMVMPHANVVRAAKHWKNGILQPNDLRGAGEYYIKAAVPSPGINVLCVGASFDELQPLIKNSSAKLSELWPSKSTPLDSIFNWTQTLPETTAEAHAPWFADWPLEFNTIVNEGFLQTNSSYGSDFVYLLGKPPSTIVTNDYALCGLRSFQYTNCSTAYHVTSSGGQLSVHCDDDIENHLSYRSSKVNGSEIALMHIEKDWTPVGQKWLEAVALTQGINKANSSSNRLMTQMIPQWNNETGIVQSVLALPSIGEALGVLAGYTLLASSETAPFIHYWNYTPTILDEPGLVNFSATLSYKDYASGGDQEWKGIFYIVLFTVVLFNVLCGQYLFWHFWHHGEVTDYTEPQNLFALAINSPPSQMLAGVCGGGPSGEMLGKKWRIDMSRPTSSVLSLHDHNSHNHDNSTTNRQSTGITHPHFFVRYPEENEREQKEHSTLTPSANTFSTKHKSLVSKLEDMQRRSKMPRPKSIQNLVVDESPAVAQYNSLIGKR</sequence>
<feature type="compositionally biased region" description="Polar residues" evidence="1">
    <location>
        <begin position="764"/>
        <end position="773"/>
    </location>
</feature>
<feature type="compositionally biased region" description="Basic and acidic residues" evidence="1">
    <location>
        <begin position="55"/>
        <end position="73"/>
    </location>
</feature>
<dbReference type="GeneID" id="89993797"/>
<feature type="region of interest" description="Disordered" evidence="1">
    <location>
        <begin position="754"/>
        <end position="776"/>
    </location>
</feature>
<keyword evidence="2" id="KW-0812">Transmembrane</keyword>
<keyword evidence="2" id="KW-0472">Membrane</keyword>
<reference evidence="3 4" key="1">
    <citation type="journal article" date="2023" name="Res Sq">
        <title>Genomic and morphological characterization of Knufia obscura isolated from the Mars 2020 spacecraft assembly facility.</title>
        <authorList>
            <person name="Chander A.M."/>
            <person name="Teixeira M.M."/>
            <person name="Singh N.K."/>
            <person name="Williams M.P."/>
            <person name="Parker C.W."/>
            <person name="Leo P."/>
            <person name="Stajich J.E."/>
            <person name="Torok T."/>
            <person name="Tighe S."/>
            <person name="Mason C.E."/>
            <person name="Venkateswaran K."/>
        </authorList>
    </citation>
    <scope>NUCLEOTIDE SEQUENCE [LARGE SCALE GENOMIC DNA]</scope>
    <source>
        <strain evidence="3 4">CCFEE 5817</strain>
    </source>
</reference>
<organism evidence="3 4">
    <name type="scientific">Knufia obscura</name>
    <dbReference type="NCBI Taxonomy" id="1635080"/>
    <lineage>
        <taxon>Eukaryota</taxon>
        <taxon>Fungi</taxon>
        <taxon>Dikarya</taxon>
        <taxon>Ascomycota</taxon>
        <taxon>Pezizomycotina</taxon>
        <taxon>Eurotiomycetes</taxon>
        <taxon>Chaetothyriomycetidae</taxon>
        <taxon>Chaetothyriales</taxon>
        <taxon>Trichomeriaceae</taxon>
        <taxon>Knufia</taxon>
    </lineage>
</organism>
<feature type="compositionally biased region" description="Basic and acidic residues" evidence="1">
    <location>
        <begin position="754"/>
        <end position="763"/>
    </location>
</feature>
<evidence type="ECO:0000256" key="2">
    <source>
        <dbReference type="SAM" id="Phobius"/>
    </source>
</evidence>
<dbReference type="EMBL" id="JAVHJV010000001">
    <property type="protein sequence ID" value="KAK5946207.1"/>
    <property type="molecule type" value="Genomic_DNA"/>
</dbReference>
<feature type="compositionally biased region" description="Polar residues" evidence="1">
    <location>
        <begin position="109"/>
        <end position="119"/>
    </location>
</feature>
<comment type="caution">
    <text evidence="3">The sequence shown here is derived from an EMBL/GenBank/DDBJ whole genome shotgun (WGS) entry which is preliminary data.</text>
</comment>